<feature type="compositionally biased region" description="Low complexity" evidence="1">
    <location>
        <begin position="1"/>
        <end position="16"/>
    </location>
</feature>
<reference evidence="2" key="1">
    <citation type="submission" date="2019-12" db="EMBL/GenBank/DDBJ databases">
        <title>Genome sequencing and annotation of Brassica cretica.</title>
        <authorList>
            <person name="Studholme D.J."/>
            <person name="Sarris P.F."/>
        </authorList>
    </citation>
    <scope>NUCLEOTIDE SEQUENCE</scope>
    <source>
        <strain evidence="2">PFS-102/07</strain>
        <tissue evidence="2">Leaf</tissue>
    </source>
</reference>
<sequence length="628" mass="70302">MPQVVSASRSSTALSSPYESSPAPGSEDDSTAAASAPSCTCLVDNSSLRCYSLFPTTLLELLLSASHSLGLDSSPILSLLGTASVLKQDWWSQGLPRIMDPEQNINFLDHILDVTIDLSKVLFVYTTNVIDMIPNPLLDRMEMANGAENLFMQQHYIPENQQRVANEFSDTAGGVDDRFKPTYQQHTRPSIDIRDPKSIDRRPEFGKRAYDRDGTRRFHWEEKDEYGVYRDDHGHARDVDGHIIRVSKDDIRNLLERASMDEHSRLCLPEHARSFKHTKLVPEIYTKDEINEKLYGICGAQEKNEDDFQMKLHGVYYPLNDSISWLTACMEEMRQDIARMQTQRAAEATTPTSIDRNLPTSFDADPPKSNPIKSQPDSYTRAEIDQMREIVEIQRYIACRPEALTSTNRRINISTDSLRRISIDEATNRGGLVPKVKSDMSDINNHGEEISADTYATLVRHQFKLECLGDRLQRIENTTATMKDKWCRGDKAMRDFTVRISVPTGMVYMGSDSSNKSGSLLESSNSEATVFSLAFNTTPISTSRDHFQTEPASIQFRVPVPTPKTDLVQRRAPAFHRSEEERASHAHAAAAADRLGSAWAGSWVLGLGSWILGLGSWVLGLGGGPPAK</sequence>
<evidence type="ECO:0000313" key="2">
    <source>
        <dbReference type="EMBL" id="KAF2594648.1"/>
    </source>
</evidence>
<feature type="compositionally biased region" description="Polar residues" evidence="1">
    <location>
        <begin position="340"/>
        <end position="360"/>
    </location>
</feature>
<evidence type="ECO:0000256" key="1">
    <source>
        <dbReference type="SAM" id="MobiDB-lite"/>
    </source>
</evidence>
<accession>A0A8S9KM70</accession>
<dbReference type="PANTHER" id="PTHR43718">
    <property type="entry name" value="LON PROTEASE"/>
    <property type="match status" value="1"/>
</dbReference>
<dbReference type="GO" id="GO:0051131">
    <property type="term" value="P:chaperone-mediated protein complex assembly"/>
    <property type="evidence" value="ECO:0007669"/>
    <property type="project" value="TreeGrafter"/>
</dbReference>
<dbReference type="GO" id="GO:0004176">
    <property type="term" value="F:ATP-dependent peptidase activity"/>
    <property type="evidence" value="ECO:0007669"/>
    <property type="project" value="InterPro"/>
</dbReference>
<dbReference type="InterPro" id="IPR027065">
    <property type="entry name" value="Lon_Prtase"/>
</dbReference>
<feature type="region of interest" description="Disordered" evidence="1">
    <location>
        <begin position="178"/>
        <end position="206"/>
    </location>
</feature>
<proteinExistence type="predicted"/>
<dbReference type="GO" id="GO:0004252">
    <property type="term" value="F:serine-type endopeptidase activity"/>
    <property type="evidence" value="ECO:0007669"/>
    <property type="project" value="InterPro"/>
</dbReference>
<protein>
    <submittedName>
        <fullName evidence="2">Uncharacterized protein</fullName>
    </submittedName>
</protein>
<dbReference type="GO" id="GO:0005524">
    <property type="term" value="F:ATP binding"/>
    <property type="evidence" value="ECO:0007669"/>
    <property type="project" value="InterPro"/>
</dbReference>
<organism evidence="2">
    <name type="scientific">Brassica cretica</name>
    <name type="common">Mustard</name>
    <dbReference type="NCBI Taxonomy" id="69181"/>
    <lineage>
        <taxon>Eukaryota</taxon>
        <taxon>Viridiplantae</taxon>
        <taxon>Streptophyta</taxon>
        <taxon>Embryophyta</taxon>
        <taxon>Tracheophyta</taxon>
        <taxon>Spermatophyta</taxon>
        <taxon>Magnoliopsida</taxon>
        <taxon>eudicotyledons</taxon>
        <taxon>Gunneridae</taxon>
        <taxon>Pentapetalae</taxon>
        <taxon>rosids</taxon>
        <taxon>malvids</taxon>
        <taxon>Brassicales</taxon>
        <taxon>Brassicaceae</taxon>
        <taxon>Brassiceae</taxon>
        <taxon>Brassica</taxon>
    </lineage>
</organism>
<feature type="compositionally biased region" description="Basic and acidic residues" evidence="1">
    <location>
        <begin position="189"/>
        <end position="206"/>
    </location>
</feature>
<gene>
    <name evidence="2" type="ORF">F2Q70_00043198</name>
</gene>
<dbReference type="GO" id="GO:0006515">
    <property type="term" value="P:protein quality control for misfolded or incompletely synthesized proteins"/>
    <property type="evidence" value="ECO:0007669"/>
    <property type="project" value="TreeGrafter"/>
</dbReference>
<feature type="region of interest" description="Disordered" evidence="1">
    <location>
        <begin position="1"/>
        <end position="31"/>
    </location>
</feature>
<comment type="caution">
    <text evidence="2">The sequence shown here is derived from an EMBL/GenBank/DDBJ whole genome shotgun (WGS) entry which is preliminary data.</text>
</comment>
<name>A0A8S9KM70_BRACR</name>
<dbReference type="AlphaFoldDB" id="A0A8S9KM70"/>
<dbReference type="EMBL" id="QGKY02000164">
    <property type="protein sequence ID" value="KAF2594648.1"/>
    <property type="molecule type" value="Genomic_DNA"/>
</dbReference>
<dbReference type="PANTHER" id="PTHR43718:SF14">
    <property type="entry name" value="LON PROTEASE HOMOLOG 3, MITOCHONDRIAL-RELATED"/>
    <property type="match status" value="1"/>
</dbReference>
<dbReference type="Gene3D" id="3.40.50.300">
    <property type="entry name" value="P-loop containing nucleotide triphosphate hydrolases"/>
    <property type="match status" value="1"/>
</dbReference>
<dbReference type="InterPro" id="IPR027417">
    <property type="entry name" value="P-loop_NTPase"/>
</dbReference>
<dbReference type="GO" id="GO:0005759">
    <property type="term" value="C:mitochondrial matrix"/>
    <property type="evidence" value="ECO:0007669"/>
    <property type="project" value="TreeGrafter"/>
</dbReference>
<feature type="region of interest" description="Disordered" evidence="1">
    <location>
        <begin position="340"/>
        <end position="378"/>
    </location>
</feature>
<dbReference type="GO" id="GO:0003697">
    <property type="term" value="F:single-stranded DNA binding"/>
    <property type="evidence" value="ECO:0007669"/>
    <property type="project" value="TreeGrafter"/>
</dbReference>
<dbReference type="GO" id="GO:0007005">
    <property type="term" value="P:mitochondrion organization"/>
    <property type="evidence" value="ECO:0007669"/>
    <property type="project" value="TreeGrafter"/>
</dbReference>